<dbReference type="EMBL" id="JAIWYP010000008">
    <property type="protein sequence ID" value="KAH3784528.1"/>
    <property type="molecule type" value="Genomic_DNA"/>
</dbReference>
<dbReference type="Proteomes" id="UP000828390">
    <property type="component" value="Unassembled WGS sequence"/>
</dbReference>
<comment type="caution">
    <text evidence="1">The sequence shown here is derived from an EMBL/GenBank/DDBJ whole genome shotgun (WGS) entry which is preliminary data.</text>
</comment>
<evidence type="ECO:0000313" key="2">
    <source>
        <dbReference type="Proteomes" id="UP000828390"/>
    </source>
</evidence>
<evidence type="ECO:0000313" key="1">
    <source>
        <dbReference type="EMBL" id="KAH3784528.1"/>
    </source>
</evidence>
<proteinExistence type="predicted"/>
<accession>A0A9D4ESD0</accession>
<sequence length="53" mass="5886">MVASGRERGMVNSCCPWHLTTVPSQWHVAGHWPLEIPVHSARITANTTACTWT</sequence>
<organism evidence="1 2">
    <name type="scientific">Dreissena polymorpha</name>
    <name type="common">Zebra mussel</name>
    <name type="synonym">Mytilus polymorpha</name>
    <dbReference type="NCBI Taxonomy" id="45954"/>
    <lineage>
        <taxon>Eukaryota</taxon>
        <taxon>Metazoa</taxon>
        <taxon>Spiralia</taxon>
        <taxon>Lophotrochozoa</taxon>
        <taxon>Mollusca</taxon>
        <taxon>Bivalvia</taxon>
        <taxon>Autobranchia</taxon>
        <taxon>Heteroconchia</taxon>
        <taxon>Euheterodonta</taxon>
        <taxon>Imparidentia</taxon>
        <taxon>Neoheterodontei</taxon>
        <taxon>Myida</taxon>
        <taxon>Dreissenoidea</taxon>
        <taxon>Dreissenidae</taxon>
        <taxon>Dreissena</taxon>
    </lineage>
</organism>
<name>A0A9D4ESD0_DREPO</name>
<reference evidence="1" key="2">
    <citation type="submission" date="2020-11" db="EMBL/GenBank/DDBJ databases">
        <authorList>
            <person name="McCartney M.A."/>
            <person name="Auch B."/>
            <person name="Kono T."/>
            <person name="Mallez S."/>
            <person name="Becker A."/>
            <person name="Gohl D.M."/>
            <person name="Silverstein K.A.T."/>
            <person name="Koren S."/>
            <person name="Bechman K.B."/>
            <person name="Herman A."/>
            <person name="Abrahante J.E."/>
            <person name="Garbe J."/>
        </authorList>
    </citation>
    <scope>NUCLEOTIDE SEQUENCE</scope>
    <source>
        <strain evidence="1">Duluth1</strain>
        <tissue evidence="1">Whole animal</tissue>
    </source>
</reference>
<protein>
    <submittedName>
        <fullName evidence="1">Uncharacterized protein</fullName>
    </submittedName>
</protein>
<keyword evidence="2" id="KW-1185">Reference proteome</keyword>
<reference evidence="1" key="1">
    <citation type="journal article" date="2019" name="bioRxiv">
        <title>The Genome of the Zebra Mussel, Dreissena polymorpha: A Resource for Invasive Species Research.</title>
        <authorList>
            <person name="McCartney M.A."/>
            <person name="Auch B."/>
            <person name="Kono T."/>
            <person name="Mallez S."/>
            <person name="Zhang Y."/>
            <person name="Obille A."/>
            <person name="Becker A."/>
            <person name="Abrahante J.E."/>
            <person name="Garbe J."/>
            <person name="Badalamenti J.P."/>
            <person name="Herman A."/>
            <person name="Mangelson H."/>
            <person name="Liachko I."/>
            <person name="Sullivan S."/>
            <person name="Sone E.D."/>
            <person name="Koren S."/>
            <person name="Silverstein K.A.T."/>
            <person name="Beckman K.B."/>
            <person name="Gohl D.M."/>
        </authorList>
    </citation>
    <scope>NUCLEOTIDE SEQUENCE</scope>
    <source>
        <strain evidence="1">Duluth1</strain>
        <tissue evidence="1">Whole animal</tissue>
    </source>
</reference>
<dbReference type="AlphaFoldDB" id="A0A9D4ESD0"/>
<gene>
    <name evidence="1" type="ORF">DPMN_162485</name>
</gene>